<sequence length="115" mass="12321">MRLAAGTPAAATDRRDRIERRRQLGDVVPAWFNRHEGYRRLAGILAYGAVPVAVAAAPPGAVGVAKDWRSAGLSLSVCWAASQPRVPRVVVVPLPGGRARQTPNPQVIHQCLETP</sequence>
<reference evidence="1" key="1">
    <citation type="journal article" date="2014" name="Int. J. Syst. Evol. Microbiol.">
        <title>Complete genome sequence of Corynebacterium casei LMG S-19264T (=DSM 44701T), isolated from a smear-ripened cheese.</title>
        <authorList>
            <consortium name="US DOE Joint Genome Institute (JGI-PGF)"/>
            <person name="Walter F."/>
            <person name="Albersmeier A."/>
            <person name="Kalinowski J."/>
            <person name="Ruckert C."/>
        </authorList>
    </citation>
    <scope>NUCLEOTIDE SEQUENCE</scope>
    <source>
        <strain evidence="1">CGMCC 4.7110</strain>
    </source>
</reference>
<accession>A0A918CVW8</accession>
<evidence type="ECO:0000313" key="1">
    <source>
        <dbReference type="EMBL" id="GGN37006.1"/>
    </source>
</evidence>
<evidence type="ECO:0000313" key="2">
    <source>
        <dbReference type="Proteomes" id="UP000653411"/>
    </source>
</evidence>
<dbReference type="EMBL" id="BMML01000025">
    <property type="protein sequence ID" value="GGN37006.1"/>
    <property type="molecule type" value="Genomic_DNA"/>
</dbReference>
<dbReference type="Proteomes" id="UP000653411">
    <property type="component" value="Unassembled WGS sequence"/>
</dbReference>
<proteinExistence type="predicted"/>
<name>A0A918CVW8_9ACTN</name>
<reference evidence="1" key="2">
    <citation type="submission" date="2020-09" db="EMBL/GenBank/DDBJ databases">
        <authorList>
            <person name="Sun Q."/>
            <person name="Zhou Y."/>
        </authorList>
    </citation>
    <scope>NUCLEOTIDE SEQUENCE</scope>
    <source>
        <strain evidence="1">CGMCC 4.7110</strain>
    </source>
</reference>
<organism evidence="1 2">
    <name type="scientific">Streptomyces fuscichromogenes</name>
    <dbReference type="NCBI Taxonomy" id="1324013"/>
    <lineage>
        <taxon>Bacteria</taxon>
        <taxon>Bacillati</taxon>
        <taxon>Actinomycetota</taxon>
        <taxon>Actinomycetes</taxon>
        <taxon>Kitasatosporales</taxon>
        <taxon>Streptomycetaceae</taxon>
        <taxon>Streptomyces</taxon>
    </lineage>
</organism>
<gene>
    <name evidence="1" type="ORF">GCM10011578_080840</name>
</gene>
<keyword evidence="2" id="KW-1185">Reference proteome</keyword>
<dbReference type="AlphaFoldDB" id="A0A918CVW8"/>
<comment type="caution">
    <text evidence="1">The sequence shown here is derived from an EMBL/GenBank/DDBJ whole genome shotgun (WGS) entry which is preliminary data.</text>
</comment>
<protein>
    <submittedName>
        <fullName evidence="1">Uncharacterized protein</fullName>
    </submittedName>
</protein>